<proteinExistence type="predicted"/>
<dbReference type="PROSITE" id="PS01229">
    <property type="entry name" value="COF_2"/>
    <property type="match status" value="1"/>
</dbReference>
<dbReference type="InterPro" id="IPR036412">
    <property type="entry name" value="HAD-like_sf"/>
</dbReference>
<evidence type="ECO:0000313" key="2">
    <source>
        <dbReference type="Proteomes" id="UP000309170"/>
    </source>
</evidence>
<protein>
    <submittedName>
        <fullName evidence="1">HAD family phosphatase</fullName>
    </submittedName>
</protein>
<sequence length="285" mass="32158">MTNKAIVLDLDGTTLNERNTVNETLEQYIGELRESGKLIFIATGRTLEEVRDVLPAGMEADGMVTANGMSVFIGKEQIVEHALSTELVEELVAKAGAEEIFYEVHPNEGTRMALLKDKDYMVKQGLIPKPETVDENEWLSRQDAVEDKIRWSEQLDISSVAKIYFFSNEMNTIRKWKSELGKIKQYNAFTTASSTHHNVEVTVEGITKATGVQLLLKHFQLAPENILAVGDGENDLPLFKLAGHCVAMKNATDLVKEQADEVTEYSYREDGLYRFLKEKFHKNLK</sequence>
<dbReference type="RefSeq" id="WP_137020819.1">
    <property type="nucleotide sequence ID" value="NZ_SZNS01000151.1"/>
</dbReference>
<dbReference type="NCBIfam" id="TIGR00099">
    <property type="entry name" value="Cof-subfamily"/>
    <property type="match status" value="1"/>
</dbReference>
<dbReference type="InterPro" id="IPR006379">
    <property type="entry name" value="HAD-SF_hydro_IIB"/>
</dbReference>
<dbReference type="SFLD" id="SFLDS00003">
    <property type="entry name" value="Haloacid_Dehalogenase"/>
    <property type="match status" value="1"/>
</dbReference>
<dbReference type="InterPro" id="IPR023214">
    <property type="entry name" value="HAD_sf"/>
</dbReference>
<dbReference type="PANTHER" id="PTHR10000:SF55">
    <property type="entry name" value="5-AMINO-6-(5-PHOSPHO-D-RIBITYLAMINO)URACIL PHOSPHATASE YCSE"/>
    <property type="match status" value="1"/>
</dbReference>
<dbReference type="Gene3D" id="3.40.50.1000">
    <property type="entry name" value="HAD superfamily/HAD-like"/>
    <property type="match status" value="1"/>
</dbReference>
<dbReference type="PANTHER" id="PTHR10000">
    <property type="entry name" value="PHOSPHOSERINE PHOSPHATASE"/>
    <property type="match status" value="1"/>
</dbReference>
<dbReference type="NCBIfam" id="TIGR01484">
    <property type="entry name" value="HAD-SF-IIB"/>
    <property type="match status" value="1"/>
</dbReference>
<dbReference type="GO" id="GO:0016791">
    <property type="term" value="F:phosphatase activity"/>
    <property type="evidence" value="ECO:0007669"/>
    <property type="project" value="TreeGrafter"/>
</dbReference>
<reference evidence="1 2" key="1">
    <citation type="journal article" date="2019" name="Environ. Microbiol.">
        <title>An active ?-lactamase is a part of an orchestrated cell wall stress resistance network of Bacillus subtilis and related rhizosphere species.</title>
        <authorList>
            <person name="Bucher T."/>
            <person name="Keren-Paz A."/>
            <person name="Hausser J."/>
            <person name="Olender T."/>
            <person name="Cytryn E."/>
            <person name="Kolodkin-Gal I."/>
        </authorList>
    </citation>
    <scope>NUCLEOTIDE SEQUENCE [LARGE SCALE GENOMIC DNA]</scope>
    <source>
        <strain evidence="1 2">I4</strain>
    </source>
</reference>
<gene>
    <name evidence="1" type="ORF">FC678_14430</name>
</gene>
<organism evidence="1 2">
    <name type="scientific">Peribacillus simplex</name>
    <dbReference type="NCBI Taxonomy" id="1478"/>
    <lineage>
        <taxon>Bacteria</taxon>
        <taxon>Bacillati</taxon>
        <taxon>Bacillota</taxon>
        <taxon>Bacilli</taxon>
        <taxon>Bacillales</taxon>
        <taxon>Bacillaceae</taxon>
        <taxon>Peribacillus</taxon>
    </lineage>
</organism>
<dbReference type="InterPro" id="IPR000150">
    <property type="entry name" value="Cof"/>
</dbReference>
<dbReference type="AlphaFoldDB" id="A0A9X9ES81"/>
<name>A0A9X9ES81_9BACI</name>
<dbReference type="Gene3D" id="3.30.1240.10">
    <property type="match status" value="1"/>
</dbReference>
<dbReference type="SFLD" id="SFLDG01140">
    <property type="entry name" value="C2.B:_Phosphomannomutase_and_P"/>
    <property type="match status" value="1"/>
</dbReference>
<dbReference type="OrthoDB" id="9810101at2"/>
<comment type="caution">
    <text evidence="1">The sequence shown here is derived from an EMBL/GenBank/DDBJ whole genome shotgun (WGS) entry which is preliminary data.</text>
</comment>
<evidence type="ECO:0000313" key="1">
    <source>
        <dbReference type="EMBL" id="TKH10553.1"/>
    </source>
</evidence>
<dbReference type="Proteomes" id="UP000309170">
    <property type="component" value="Unassembled WGS sequence"/>
</dbReference>
<dbReference type="GO" id="GO:0000287">
    <property type="term" value="F:magnesium ion binding"/>
    <property type="evidence" value="ECO:0007669"/>
    <property type="project" value="TreeGrafter"/>
</dbReference>
<dbReference type="GO" id="GO:0005829">
    <property type="term" value="C:cytosol"/>
    <property type="evidence" value="ECO:0007669"/>
    <property type="project" value="TreeGrafter"/>
</dbReference>
<accession>A0A9X9ES81</accession>
<dbReference type="Pfam" id="PF08282">
    <property type="entry name" value="Hydrolase_3"/>
    <property type="match status" value="1"/>
</dbReference>
<dbReference type="SUPFAM" id="SSF56784">
    <property type="entry name" value="HAD-like"/>
    <property type="match status" value="1"/>
</dbReference>
<dbReference type="EMBL" id="SZNT01000200">
    <property type="protein sequence ID" value="TKH10553.1"/>
    <property type="molecule type" value="Genomic_DNA"/>
</dbReference>